<protein>
    <submittedName>
        <fullName evidence="1">Uncharacterized protein</fullName>
    </submittedName>
</protein>
<reference evidence="1 2" key="1">
    <citation type="submission" date="2021-08" db="EMBL/GenBank/DDBJ databases">
        <title>Culture and genomic analysis of Symbiopectobacterium purcellii sp. nov. gen. nov., isolated from the leafhopper Empoasca decipiens.</title>
        <authorList>
            <person name="Nadal-Jimenez P."/>
            <person name="Siozios S."/>
            <person name="Halliday N."/>
            <person name="Camara M."/>
            <person name="Hurst G.D.D."/>
        </authorList>
    </citation>
    <scope>NUCLEOTIDE SEQUENCE [LARGE SCALE GENOMIC DNA]</scope>
    <source>
        <strain evidence="1 2">SyEd1</strain>
    </source>
</reference>
<keyword evidence="2" id="KW-1185">Reference proteome</keyword>
<evidence type="ECO:0000313" key="1">
    <source>
        <dbReference type="EMBL" id="QZN97174.1"/>
    </source>
</evidence>
<sequence>MAEQQMDDPKAVTVGDGLAKVHEAAEQLTEEEIDALADAARVAAQNTNKERPD</sequence>
<proteinExistence type="predicted"/>
<dbReference type="RefSeq" id="WP_222160191.1">
    <property type="nucleotide sequence ID" value="NZ_CP081864.1"/>
</dbReference>
<name>A0ABX9APQ2_9ENTR</name>
<dbReference type="Proteomes" id="UP000825886">
    <property type="component" value="Chromosome"/>
</dbReference>
<dbReference type="EMBL" id="CP081864">
    <property type="protein sequence ID" value="QZN97174.1"/>
    <property type="molecule type" value="Genomic_DNA"/>
</dbReference>
<organism evidence="1 2">
    <name type="scientific">Symbiopectobacterium purcellii</name>
    <dbReference type="NCBI Taxonomy" id="2871826"/>
    <lineage>
        <taxon>Bacteria</taxon>
        <taxon>Pseudomonadati</taxon>
        <taxon>Pseudomonadota</taxon>
        <taxon>Gammaproteobacteria</taxon>
        <taxon>Enterobacterales</taxon>
        <taxon>Enterobacteriaceae</taxon>
    </lineage>
</organism>
<accession>A0ABX9APQ2</accession>
<evidence type="ECO:0000313" key="2">
    <source>
        <dbReference type="Proteomes" id="UP000825886"/>
    </source>
</evidence>
<gene>
    <name evidence="1" type="ORF">K6K13_07355</name>
</gene>